<evidence type="ECO:0000256" key="2">
    <source>
        <dbReference type="ARBA" id="ARBA00010772"/>
    </source>
</evidence>
<dbReference type="InterPro" id="IPR046457">
    <property type="entry name" value="PMI_typeI_cat"/>
</dbReference>
<feature type="binding site" evidence="8">
    <location>
        <position position="98"/>
    </location>
    <ligand>
        <name>Zn(2+)</name>
        <dbReference type="ChEBI" id="CHEBI:29105"/>
    </ligand>
</feature>
<proteinExistence type="inferred from homology"/>
<evidence type="ECO:0000256" key="7">
    <source>
        <dbReference type="PIRSR" id="PIRSR001480-1"/>
    </source>
</evidence>
<dbReference type="InterPro" id="IPR018050">
    <property type="entry name" value="Pmannose_isomerase-type1_CS"/>
</dbReference>
<dbReference type="KEGG" id="rhs:A3Q41_03372"/>
<protein>
    <recommendedName>
        <fullName evidence="3">mannose-6-phosphate isomerase</fullName>
        <ecNumber evidence="3">5.3.1.8</ecNumber>
    </recommendedName>
</protein>
<comment type="similarity">
    <text evidence="2">Belongs to the mannose-6-phosphate isomerase type 1 family.</text>
</comment>
<evidence type="ECO:0000259" key="9">
    <source>
        <dbReference type="Pfam" id="PF20511"/>
    </source>
</evidence>
<dbReference type="InterPro" id="IPR011051">
    <property type="entry name" value="RmlC_Cupin_sf"/>
</dbReference>
<evidence type="ECO:0000313" key="10">
    <source>
        <dbReference type="EMBL" id="AMY24663.1"/>
    </source>
</evidence>
<evidence type="ECO:0000256" key="4">
    <source>
        <dbReference type="ARBA" id="ARBA00022723"/>
    </source>
</evidence>
<dbReference type="OrthoDB" id="9792649at2"/>
<gene>
    <name evidence="10" type="primary">manA</name>
    <name evidence="10" type="ORF">A3Q41_03372</name>
</gene>
<feature type="active site" evidence="7">
    <location>
        <position position="286"/>
    </location>
</feature>
<evidence type="ECO:0000256" key="6">
    <source>
        <dbReference type="ARBA" id="ARBA00023235"/>
    </source>
</evidence>
<feature type="binding site" evidence="8">
    <location>
        <position position="96"/>
    </location>
    <ligand>
        <name>Zn(2+)</name>
        <dbReference type="ChEBI" id="CHEBI:29105"/>
    </ligand>
</feature>
<dbReference type="InterPro" id="IPR016305">
    <property type="entry name" value="Mannose-6-P_Isomerase"/>
</dbReference>
<dbReference type="GO" id="GO:0004476">
    <property type="term" value="F:mannose-6-phosphate isomerase activity"/>
    <property type="evidence" value="ECO:0007669"/>
    <property type="project" value="UniProtKB-EC"/>
</dbReference>
<name>A0A143QNC5_RHOFA</name>
<evidence type="ECO:0000256" key="8">
    <source>
        <dbReference type="PIRSR" id="PIRSR001480-2"/>
    </source>
</evidence>
<dbReference type="SUPFAM" id="SSF51182">
    <property type="entry name" value="RmlC-like cupins"/>
    <property type="match status" value="1"/>
</dbReference>
<evidence type="ECO:0000256" key="5">
    <source>
        <dbReference type="ARBA" id="ARBA00022833"/>
    </source>
</evidence>
<dbReference type="Proteomes" id="UP000076038">
    <property type="component" value="Chromosome"/>
</dbReference>
<dbReference type="AlphaFoldDB" id="A0A143QNC5"/>
<keyword evidence="4 8" id="KW-0479">Metal-binding</keyword>
<evidence type="ECO:0000313" key="11">
    <source>
        <dbReference type="Proteomes" id="UP000076038"/>
    </source>
</evidence>
<dbReference type="PANTHER" id="PTHR10309">
    <property type="entry name" value="MANNOSE-6-PHOSPHATE ISOMERASE"/>
    <property type="match status" value="1"/>
</dbReference>
<keyword evidence="11" id="KW-1185">Reference proteome</keyword>
<dbReference type="GO" id="GO:0009298">
    <property type="term" value="P:GDP-mannose biosynthetic process"/>
    <property type="evidence" value="ECO:0007669"/>
    <property type="project" value="InterPro"/>
</dbReference>
<dbReference type="NCBIfam" id="TIGR00218">
    <property type="entry name" value="manA"/>
    <property type="match status" value="1"/>
</dbReference>
<feature type="domain" description="Phosphomannose isomerase type I catalytic" evidence="9">
    <location>
        <begin position="3"/>
        <end position="149"/>
    </location>
</feature>
<dbReference type="PIRSF" id="PIRSF001480">
    <property type="entry name" value="Mannose-6-phosphate_isomerase"/>
    <property type="match status" value="1"/>
</dbReference>
<evidence type="ECO:0000256" key="1">
    <source>
        <dbReference type="ARBA" id="ARBA00000757"/>
    </source>
</evidence>
<dbReference type="EC" id="5.3.1.8" evidence="3"/>
<feature type="binding site" evidence="8">
    <location>
        <position position="267"/>
    </location>
    <ligand>
        <name>Zn(2+)</name>
        <dbReference type="ChEBI" id="CHEBI:29105"/>
    </ligand>
</feature>
<dbReference type="PATRIC" id="fig|1653479.3.peg.3422"/>
<dbReference type="InterPro" id="IPR001250">
    <property type="entry name" value="Man6P_Isoase-1"/>
</dbReference>
<feature type="binding site" evidence="8">
    <location>
        <position position="133"/>
    </location>
    <ligand>
        <name>Zn(2+)</name>
        <dbReference type="ChEBI" id="CHEBI:29105"/>
    </ligand>
</feature>
<keyword evidence="5 8" id="KW-0862">Zinc</keyword>
<dbReference type="GO" id="GO:0005975">
    <property type="term" value="P:carbohydrate metabolic process"/>
    <property type="evidence" value="ECO:0007669"/>
    <property type="project" value="InterPro"/>
</dbReference>
<accession>A0A143QNC5</accession>
<keyword evidence="6 10" id="KW-0413">Isomerase</keyword>
<dbReference type="InterPro" id="IPR014710">
    <property type="entry name" value="RmlC-like_jellyroll"/>
</dbReference>
<dbReference type="GO" id="GO:0005829">
    <property type="term" value="C:cytosol"/>
    <property type="evidence" value="ECO:0007669"/>
    <property type="project" value="TreeGrafter"/>
</dbReference>
<sequence length="411" mass="43053">MQLLRGAVRSYAWGSRTALARIQGRPVPSDHPEAEIWLGAHPADSAHVVHEGGSTPLLTLIDGDPETQLGGSAADFSSRLPYLLKLLAAEEPLSLQAHPSSAQAREGFARENAAGVAIDSPVRNYRDANHKPELIVALTEFEALAGFRQPAETVEFLDALAVPSLAGYRTLLAAQPDASGLRTVFTSWITLPGQSLDDLLPAVAQGCIDYLSGPARADGGRFAAEARTLLELGESYPGDAGVLAALLLNRVTLTPGQGLYLDAGNLHAYLRGTGVEIMANSDNVLRGGLTPKHVDVPELLRVLDFEPADISPITPGENDRPTYRYPTPAPEFVLSRTAVGPGETVEIPGTGPRILLCTSGSVLATTGDTHAGLTVPQGSSAWIPAADRSVTVTADSDGAEVFVAAVGSLQS</sequence>
<evidence type="ECO:0000256" key="3">
    <source>
        <dbReference type="ARBA" id="ARBA00011956"/>
    </source>
</evidence>
<organism evidence="10 11">
    <name type="scientific">Rhodococcoides fascians</name>
    <name type="common">Rhodococcus fascians</name>
    <dbReference type="NCBI Taxonomy" id="1828"/>
    <lineage>
        <taxon>Bacteria</taxon>
        <taxon>Bacillati</taxon>
        <taxon>Actinomycetota</taxon>
        <taxon>Actinomycetes</taxon>
        <taxon>Mycobacteriales</taxon>
        <taxon>Nocardiaceae</taxon>
        <taxon>Rhodococcoides</taxon>
    </lineage>
</organism>
<dbReference type="Gene3D" id="1.10.441.10">
    <property type="entry name" value="Phosphomannose Isomerase, domain 2"/>
    <property type="match status" value="1"/>
</dbReference>
<dbReference type="Pfam" id="PF20511">
    <property type="entry name" value="PMI_typeI_cat"/>
    <property type="match status" value="1"/>
</dbReference>
<dbReference type="PRINTS" id="PR00714">
    <property type="entry name" value="MAN6PISMRASE"/>
</dbReference>
<dbReference type="GO" id="GO:0008270">
    <property type="term" value="F:zinc ion binding"/>
    <property type="evidence" value="ECO:0007669"/>
    <property type="project" value="InterPro"/>
</dbReference>
<dbReference type="Gene3D" id="2.60.120.10">
    <property type="entry name" value="Jelly Rolls"/>
    <property type="match status" value="2"/>
</dbReference>
<dbReference type="PROSITE" id="PS00965">
    <property type="entry name" value="PMI_I_1"/>
    <property type="match status" value="1"/>
</dbReference>
<dbReference type="RefSeq" id="WP_032387167.1">
    <property type="nucleotide sequence ID" value="NZ_CP015220.1"/>
</dbReference>
<dbReference type="CDD" id="cd07011">
    <property type="entry name" value="cupin_PMI_type_I_N"/>
    <property type="match status" value="1"/>
</dbReference>
<dbReference type="PANTHER" id="PTHR10309:SF0">
    <property type="entry name" value="MANNOSE-6-PHOSPHATE ISOMERASE"/>
    <property type="match status" value="1"/>
</dbReference>
<comment type="cofactor">
    <cofactor evidence="8">
        <name>Zn(2+)</name>
        <dbReference type="ChEBI" id="CHEBI:29105"/>
    </cofactor>
    <text evidence="8">Binds 1 zinc ion per subunit.</text>
</comment>
<dbReference type="EMBL" id="CP015220">
    <property type="protein sequence ID" value="AMY24663.1"/>
    <property type="molecule type" value="Genomic_DNA"/>
</dbReference>
<comment type="catalytic activity">
    <reaction evidence="1">
        <text>D-mannose 6-phosphate = D-fructose 6-phosphate</text>
        <dbReference type="Rhea" id="RHEA:12356"/>
        <dbReference type="ChEBI" id="CHEBI:58735"/>
        <dbReference type="ChEBI" id="CHEBI:61527"/>
        <dbReference type="EC" id="5.3.1.8"/>
    </reaction>
</comment>
<reference evidence="11" key="2">
    <citation type="submission" date="2016-04" db="EMBL/GenBank/DDBJ databases">
        <title>Complete Genome and Plasmid Sequences for Rhodococcus fascians D188 and Draft Sequences for Rhodococcus spp. Isolates PBTS 1 and PBTS 2.</title>
        <authorList>
            <person name="Stamer R."/>
            <person name="Vereecke D."/>
            <person name="Zhang Y."/>
            <person name="Schilkey F."/>
            <person name="Devitt N."/>
            <person name="Randall J."/>
        </authorList>
    </citation>
    <scope>NUCLEOTIDE SEQUENCE [LARGE SCALE GENOMIC DNA]</scope>
    <source>
        <strain evidence="11">PBTS2</strain>
    </source>
</reference>
<reference evidence="10 11" key="1">
    <citation type="journal article" date="2016" name="Genome Announc.">
        <title>Complete Genome and Plasmid Sequences for Rhodococcus fascians D188 and Draft Sequences for Rhodococcus Isolates PBTS 1 and PBTS 2.</title>
        <authorList>
            <person name="Stamler R.A."/>
            <person name="Vereecke D."/>
            <person name="Zhang Y."/>
            <person name="Schilkey F."/>
            <person name="Devitt N."/>
            <person name="Randall J.J."/>
        </authorList>
    </citation>
    <scope>NUCLEOTIDE SEQUENCE [LARGE SCALE GENOMIC DNA]</scope>
    <source>
        <strain evidence="10 11">PBTS2</strain>
    </source>
</reference>